<proteinExistence type="predicted"/>
<dbReference type="PROSITE" id="PS51072">
    <property type="entry name" value="MHD"/>
    <property type="match status" value="1"/>
</dbReference>
<dbReference type="Pfam" id="PF10291">
    <property type="entry name" value="muHD"/>
    <property type="match status" value="1"/>
</dbReference>
<reference evidence="3" key="1">
    <citation type="submission" date="2021-01" db="EMBL/GenBank/DDBJ databases">
        <authorList>
            <person name="Corre E."/>
            <person name="Pelletier E."/>
            <person name="Niang G."/>
            <person name="Scheremetjew M."/>
            <person name="Finn R."/>
            <person name="Kale V."/>
            <person name="Holt S."/>
            <person name="Cochrane G."/>
            <person name="Meng A."/>
            <person name="Brown T."/>
            <person name="Cohen L."/>
        </authorList>
    </citation>
    <scope>NUCLEOTIDE SEQUENCE</scope>
    <source>
        <strain evidence="3">CCMP127</strain>
    </source>
</reference>
<dbReference type="CDD" id="cd09257">
    <property type="entry name" value="AP_muniscins_like_MHD"/>
    <property type="match status" value="1"/>
</dbReference>
<accession>A0A7S3L338</accession>
<dbReference type="InterPro" id="IPR018808">
    <property type="entry name" value="Muniscin_C"/>
</dbReference>
<dbReference type="InterPro" id="IPR028565">
    <property type="entry name" value="MHD"/>
</dbReference>
<dbReference type="Gene3D" id="2.60.40.1170">
    <property type="entry name" value="Mu homology domain, subdomain B"/>
    <property type="match status" value="1"/>
</dbReference>
<dbReference type="SUPFAM" id="SSF49447">
    <property type="entry name" value="Second domain of Mu2 adaptin subunit (ap50) of ap2 adaptor"/>
    <property type="match status" value="1"/>
</dbReference>
<dbReference type="InterPro" id="IPR036168">
    <property type="entry name" value="AP2_Mu_C_sf"/>
</dbReference>
<name>A0A7S3L338_9STRA</name>
<dbReference type="EMBL" id="HBIM01008957">
    <property type="protein sequence ID" value="CAE0410036.1"/>
    <property type="molecule type" value="Transcribed_RNA"/>
</dbReference>
<evidence type="ECO:0000259" key="2">
    <source>
        <dbReference type="PROSITE" id="PS51072"/>
    </source>
</evidence>
<feature type="domain" description="MHD" evidence="2">
    <location>
        <begin position="432"/>
        <end position="688"/>
    </location>
</feature>
<dbReference type="PANTHER" id="PTHR37769:SF1">
    <property type="entry name" value="OS08G0243900 PROTEIN"/>
    <property type="match status" value="1"/>
</dbReference>
<protein>
    <recommendedName>
        <fullName evidence="2">MHD domain-containing protein</fullName>
    </recommendedName>
</protein>
<sequence>MDLLRASVPTIPEFASLSLVIKPETYSDLSLAMAEPLIIASPSSSIPGGLSLNALKELHGFVTSTLGRTEEGGMLSDSRVISEMFKDDQKTVDDLQTFRPLCTYGLGLTFRFIRGDPGLVTKLAGILLSSQKSNAKAASLKSEEDLFGIMLCVGISGLSASATSSITQYQIGERLSSCKDVLNALDKSVDISAVKTLMSTLLLSEDDYRITNTRADAANITSIPEIDETTEKARGLLGRRKDQTPKAANPDAMEKEEVILPLAISSADIARTMSENMKVLSVAESDTLIRKYAATGLDRKANLDLTGGGGKSRFNRKRSSGRDPDLDHFDYKGPLKEEFPTPQMAGGSVYTQPPPPQQQQQQQQPQGPVIPLPKKDTGGKKAASVSGPKGRRGKGAEFTDEDSSQVDPFAGKKKGGRSRAQFDDEEGTVSSQSRLQVNIALNEDLSCSYRSSQLSSCTVEGVVQVQVKSSVKASMPFFLLMRDPARHVESFVQNKKFADDVSDALLEEEDADRKFTVSVPKDDTYFPVVRYKCTEDLHPVPMRVQTRVKLDDTYCRVALQISSNPNNESKLVDLTIIMGVPEDIVGESLATQPAGGVWNSGKRCVTWCVEELGEGEKFQLQARFQVANNAKYDPNGEKPQFPVLVRCQCLFAQLSDVELEVRDIPDVAPADVTMKIARRFRLSHRERS</sequence>
<feature type="compositionally biased region" description="Basic and acidic residues" evidence="1">
    <location>
        <begin position="320"/>
        <end position="339"/>
    </location>
</feature>
<dbReference type="AlphaFoldDB" id="A0A7S3L338"/>
<gene>
    <name evidence="3" type="ORF">ACOF00016_LOCUS7588</name>
</gene>
<feature type="region of interest" description="Disordered" evidence="1">
    <location>
        <begin position="301"/>
        <end position="432"/>
    </location>
</feature>
<evidence type="ECO:0000313" key="3">
    <source>
        <dbReference type="EMBL" id="CAE0410036.1"/>
    </source>
</evidence>
<evidence type="ECO:0000256" key="1">
    <source>
        <dbReference type="SAM" id="MobiDB-lite"/>
    </source>
</evidence>
<dbReference type="PANTHER" id="PTHR37769">
    <property type="entry name" value="OS08G0243900 PROTEIN"/>
    <property type="match status" value="1"/>
</dbReference>
<organism evidence="3">
    <name type="scientific">Amphora coffeiformis</name>
    <dbReference type="NCBI Taxonomy" id="265554"/>
    <lineage>
        <taxon>Eukaryota</taxon>
        <taxon>Sar</taxon>
        <taxon>Stramenopiles</taxon>
        <taxon>Ochrophyta</taxon>
        <taxon>Bacillariophyta</taxon>
        <taxon>Bacillariophyceae</taxon>
        <taxon>Bacillariophycidae</taxon>
        <taxon>Thalassiophysales</taxon>
        <taxon>Catenulaceae</taxon>
        <taxon>Amphora</taxon>
    </lineage>
</organism>